<dbReference type="Proteomes" id="UP000265520">
    <property type="component" value="Unassembled WGS sequence"/>
</dbReference>
<feature type="region of interest" description="Disordered" evidence="1">
    <location>
        <begin position="34"/>
        <end position="87"/>
    </location>
</feature>
<feature type="compositionally biased region" description="Pro residues" evidence="1">
    <location>
        <begin position="36"/>
        <end position="53"/>
    </location>
</feature>
<gene>
    <name evidence="2" type="ORF">A2U01_0006726</name>
</gene>
<name>A0A392MI11_9FABA</name>
<organism evidence="2 3">
    <name type="scientific">Trifolium medium</name>
    <dbReference type="NCBI Taxonomy" id="97028"/>
    <lineage>
        <taxon>Eukaryota</taxon>
        <taxon>Viridiplantae</taxon>
        <taxon>Streptophyta</taxon>
        <taxon>Embryophyta</taxon>
        <taxon>Tracheophyta</taxon>
        <taxon>Spermatophyta</taxon>
        <taxon>Magnoliopsida</taxon>
        <taxon>eudicotyledons</taxon>
        <taxon>Gunneridae</taxon>
        <taxon>Pentapetalae</taxon>
        <taxon>rosids</taxon>
        <taxon>fabids</taxon>
        <taxon>Fabales</taxon>
        <taxon>Fabaceae</taxon>
        <taxon>Papilionoideae</taxon>
        <taxon>50 kb inversion clade</taxon>
        <taxon>NPAAA clade</taxon>
        <taxon>Hologalegina</taxon>
        <taxon>IRL clade</taxon>
        <taxon>Trifolieae</taxon>
        <taxon>Trifolium</taxon>
    </lineage>
</organism>
<evidence type="ECO:0000256" key="1">
    <source>
        <dbReference type="SAM" id="MobiDB-lite"/>
    </source>
</evidence>
<reference evidence="2 3" key="1">
    <citation type="journal article" date="2018" name="Front. Plant Sci.">
        <title>Red Clover (Trifolium pratense) and Zigzag Clover (T. medium) - A Picture of Genomic Similarities and Differences.</title>
        <authorList>
            <person name="Dluhosova J."/>
            <person name="Istvanek J."/>
            <person name="Nedelnik J."/>
            <person name="Repkova J."/>
        </authorList>
    </citation>
    <scope>NUCLEOTIDE SEQUENCE [LARGE SCALE GENOMIC DNA]</scope>
    <source>
        <strain evidence="3">cv. 10/8</strain>
        <tissue evidence="2">Leaf</tissue>
    </source>
</reference>
<dbReference type="EMBL" id="LXQA010009299">
    <property type="protein sequence ID" value="MCH85874.1"/>
    <property type="molecule type" value="Genomic_DNA"/>
</dbReference>
<keyword evidence="3" id="KW-1185">Reference proteome</keyword>
<proteinExistence type="predicted"/>
<accession>A0A392MI11</accession>
<dbReference type="AlphaFoldDB" id="A0A392MI11"/>
<protein>
    <submittedName>
        <fullName evidence="2">Uncharacterized protein</fullName>
    </submittedName>
</protein>
<evidence type="ECO:0000313" key="3">
    <source>
        <dbReference type="Proteomes" id="UP000265520"/>
    </source>
</evidence>
<comment type="caution">
    <text evidence="2">The sequence shown here is derived from an EMBL/GenBank/DDBJ whole genome shotgun (WGS) entry which is preliminary data.</text>
</comment>
<feature type="region of interest" description="Disordered" evidence="1">
    <location>
        <begin position="114"/>
        <end position="144"/>
    </location>
</feature>
<feature type="compositionally biased region" description="Polar residues" evidence="1">
    <location>
        <begin position="58"/>
        <end position="83"/>
    </location>
</feature>
<evidence type="ECO:0000313" key="2">
    <source>
        <dbReference type="EMBL" id="MCH85874.1"/>
    </source>
</evidence>
<sequence>GNFVKPNCSHFPFLFLLPPDLLHHHHICSDLSLLSPSPPPSPDHPFSPSPQRRPPSRHQTALTTTELHASSQPRHHTTITTTDRASRVLTTITTTELHHRRTHEREIERFTIERETSAQFQIHDKANGGDRKRDAGTAPDLRRG</sequence>
<feature type="non-terminal residue" evidence="2">
    <location>
        <position position="1"/>
    </location>
</feature>